<evidence type="ECO:0000256" key="2">
    <source>
        <dbReference type="ARBA" id="ARBA00038251"/>
    </source>
</evidence>
<dbReference type="Gene3D" id="1.25.40.10">
    <property type="entry name" value="Tetratricopeptide repeat domain"/>
    <property type="match status" value="2"/>
</dbReference>
<organism evidence="4 5">
    <name type="scientific">Coemansia guatemalensis</name>
    <dbReference type="NCBI Taxonomy" id="2761395"/>
    <lineage>
        <taxon>Eukaryota</taxon>
        <taxon>Fungi</taxon>
        <taxon>Fungi incertae sedis</taxon>
        <taxon>Zoopagomycota</taxon>
        <taxon>Kickxellomycotina</taxon>
        <taxon>Kickxellomycetes</taxon>
        <taxon>Kickxellales</taxon>
        <taxon>Kickxellaceae</taxon>
        <taxon>Coemansia</taxon>
    </lineage>
</organism>
<evidence type="ECO:0000313" key="5">
    <source>
        <dbReference type="Proteomes" id="UP001140094"/>
    </source>
</evidence>
<comment type="caution">
    <text evidence="4">The sequence shown here is derived from an EMBL/GenBank/DDBJ whole genome shotgun (WGS) entry which is preliminary data.</text>
</comment>
<proteinExistence type="inferred from homology"/>
<evidence type="ECO:0000313" key="4">
    <source>
        <dbReference type="EMBL" id="KAJ2801395.1"/>
    </source>
</evidence>
<evidence type="ECO:0000256" key="3">
    <source>
        <dbReference type="SAM" id="MobiDB-lite"/>
    </source>
</evidence>
<comment type="similarity">
    <text evidence="2">Belongs to the YPP1 family.</text>
</comment>
<keyword evidence="5" id="KW-1185">Reference proteome</keyword>
<accession>A0A9W8LTH2</accession>
<reference evidence="4" key="1">
    <citation type="submission" date="2022-07" db="EMBL/GenBank/DDBJ databases">
        <title>Phylogenomic reconstructions and comparative analyses of Kickxellomycotina fungi.</title>
        <authorList>
            <person name="Reynolds N.K."/>
            <person name="Stajich J.E."/>
            <person name="Barry K."/>
            <person name="Grigoriev I.V."/>
            <person name="Crous P."/>
            <person name="Smith M.E."/>
        </authorList>
    </citation>
    <scope>NUCLEOTIDE SEQUENCE</scope>
    <source>
        <strain evidence="4">NRRL 1565</strain>
    </source>
</reference>
<dbReference type="InterPro" id="IPR011990">
    <property type="entry name" value="TPR-like_helical_dom_sf"/>
</dbReference>
<sequence>MLGSRHQSVLKEIDAARCVGHWSTVRSLAAKVSKHGSPGQVFSTTVVSEAELEEHLLELEWDPQSHWGDECSINFAGDDTQVTVHYPMSIPSSRFLEGVERRLLKVAKHSMTEEEEYQFKVVLAKVYFYSSKFDPCQGTIGELATSIADESTLSPAYSKQLYMAQMTMRGIVLEMEGKRAAAHALYEKAVVALKEKVSSQAAIVVPRGSEPGAKAGSQEELVNWAEEALYRRAMMSLALGDNASGTRELSSYLRTMDSVTPTSFRAFRRLRANRLYMHMLRQAVKAAAPDSSATAETRGEVMAAHRRQIALLKTWYAFPKANETHEEVLHEADSAVRDWDLVRAYARVDLLRLLELLYEAVHLTYNSPQVLRHLVHTLIRVGDYHEASLALSTYRMLVERQLERVKKAIAGGSEASVVFGADTESIDSILRTAAVGARLHLVHLGSAHECLSVIHFARDVTDSMEACDPEHRVAPAAALHIQAQLALWKGAAHGRLAQRSRDPDNRAEHHGAALQLLQQAVEQSPGLYDAHYHLALEQALGARNVSAATAAAKRAVELDASRLEAWHLLALLSTARKDYAQAQKICTVAMKQSDWWETYNRIRQGPADAGVPAQPGSVETGMLFFDLAMTHMAIEAQRRGFDVFLEAQPQLFALYGCVYGPVVGAADGPDDASAAMDSARISVDALPADGTMTPSLASGRRSMARSLARTVFSKHTRHASHGGSAREASSGARPALPVQAASADAPEPPSPLASYTQGRSAVPKLPDSPKRQRSMPHLRRASGDSSATSPEVPTEAYFDSLSQLVGRAGAGAGSGGRSHVVAAMGASNSVYYTPVATRLTHQRREAKRALCSLWLATAAAFVALQRLDEAADAISEALAACPESPAALAMRGHLHIAEHRLLPALNEFHAAVSLEPSCIRASVGLARVEYLLGRRDVALGLLKNLTRAHGWSDPEAWFWLARIERELALEHPAAENPTPDADHACQAAPSMAMMRRALEYAVYALDLEDSQPVRAFSVLRP</sequence>
<protein>
    <recommendedName>
        <fullName evidence="6">TPR-like protein</fullName>
    </recommendedName>
</protein>
<comment type="function">
    <text evidence="1">Involved in endocytosis.</text>
</comment>
<dbReference type="EMBL" id="JANBUO010000819">
    <property type="protein sequence ID" value="KAJ2801395.1"/>
    <property type="molecule type" value="Genomic_DNA"/>
</dbReference>
<gene>
    <name evidence="4" type="ORF">H4R20_003687</name>
</gene>
<evidence type="ECO:0008006" key="6">
    <source>
        <dbReference type="Google" id="ProtNLM"/>
    </source>
</evidence>
<dbReference type="PANTHER" id="PTHR23083">
    <property type="entry name" value="TETRATRICOPEPTIDE REPEAT PROTEIN, TPR"/>
    <property type="match status" value="1"/>
</dbReference>
<dbReference type="Proteomes" id="UP001140094">
    <property type="component" value="Unassembled WGS sequence"/>
</dbReference>
<feature type="region of interest" description="Disordered" evidence="3">
    <location>
        <begin position="713"/>
        <end position="792"/>
    </location>
</feature>
<evidence type="ECO:0000256" key="1">
    <source>
        <dbReference type="ARBA" id="ARBA00002550"/>
    </source>
</evidence>
<name>A0A9W8LTH2_9FUNG</name>
<dbReference type="AlphaFoldDB" id="A0A9W8LTH2"/>
<dbReference type="PANTHER" id="PTHR23083:SF464">
    <property type="entry name" value="TETRATRICOPEPTIDE REPEAT DOMAIN 7, ISOFORM A"/>
    <property type="match status" value="1"/>
</dbReference>
<feature type="compositionally biased region" description="Basic residues" evidence="3">
    <location>
        <begin position="771"/>
        <end position="780"/>
    </location>
</feature>
<dbReference type="OrthoDB" id="29013at2759"/>
<dbReference type="SUPFAM" id="SSF48452">
    <property type="entry name" value="TPR-like"/>
    <property type="match status" value="2"/>
</dbReference>
<dbReference type="InterPro" id="IPR051722">
    <property type="entry name" value="Endocytosis_PI4K-reg_protein"/>
</dbReference>